<feature type="transmembrane region" description="Helical" evidence="6">
    <location>
        <begin position="336"/>
        <end position="357"/>
    </location>
</feature>
<dbReference type="Gene3D" id="1.20.1250.20">
    <property type="entry name" value="MFS general substrate transporter like domains"/>
    <property type="match status" value="1"/>
</dbReference>
<dbReference type="SUPFAM" id="SSF103473">
    <property type="entry name" value="MFS general substrate transporter"/>
    <property type="match status" value="1"/>
</dbReference>
<evidence type="ECO:0000256" key="3">
    <source>
        <dbReference type="ARBA" id="ARBA00022989"/>
    </source>
</evidence>
<dbReference type="GO" id="GO:0005886">
    <property type="term" value="C:plasma membrane"/>
    <property type="evidence" value="ECO:0007669"/>
    <property type="project" value="TreeGrafter"/>
</dbReference>
<evidence type="ECO:0000259" key="7">
    <source>
        <dbReference type="PROSITE" id="PS50850"/>
    </source>
</evidence>
<protein>
    <recommendedName>
        <fullName evidence="7">Major facilitator superfamily (MFS) profile domain-containing protein</fullName>
    </recommendedName>
</protein>
<dbReference type="EMBL" id="JAACJM010000165">
    <property type="protein sequence ID" value="KAF5341380.1"/>
    <property type="molecule type" value="Genomic_DNA"/>
</dbReference>
<feature type="transmembrane region" description="Helical" evidence="6">
    <location>
        <begin position="443"/>
        <end position="465"/>
    </location>
</feature>
<dbReference type="Proteomes" id="UP000559256">
    <property type="component" value="Unassembled WGS sequence"/>
</dbReference>
<feature type="transmembrane region" description="Helical" evidence="6">
    <location>
        <begin position="211"/>
        <end position="230"/>
    </location>
</feature>
<gene>
    <name evidence="8" type="ORF">D9758_012263</name>
</gene>
<dbReference type="CDD" id="cd17502">
    <property type="entry name" value="MFS_Azr1_MDR_like"/>
    <property type="match status" value="1"/>
</dbReference>
<evidence type="ECO:0000256" key="1">
    <source>
        <dbReference type="ARBA" id="ARBA00004141"/>
    </source>
</evidence>
<keyword evidence="4 6" id="KW-0472">Membrane</keyword>
<name>A0A8H5FL99_9AGAR</name>
<feature type="transmembrane region" description="Helical" evidence="6">
    <location>
        <begin position="182"/>
        <end position="199"/>
    </location>
</feature>
<feature type="transmembrane region" description="Helical" evidence="6">
    <location>
        <begin position="269"/>
        <end position="288"/>
    </location>
</feature>
<feature type="transmembrane region" description="Helical" evidence="6">
    <location>
        <begin position="369"/>
        <end position="386"/>
    </location>
</feature>
<evidence type="ECO:0000313" key="8">
    <source>
        <dbReference type="EMBL" id="KAF5341380.1"/>
    </source>
</evidence>
<proteinExistence type="predicted"/>
<keyword evidence="2 6" id="KW-0812">Transmembrane</keyword>
<feature type="transmembrane region" description="Helical" evidence="6">
    <location>
        <begin position="407"/>
        <end position="431"/>
    </location>
</feature>
<organism evidence="8 9">
    <name type="scientific">Tetrapyrgos nigripes</name>
    <dbReference type="NCBI Taxonomy" id="182062"/>
    <lineage>
        <taxon>Eukaryota</taxon>
        <taxon>Fungi</taxon>
        <taxon>Dikarya</taxon>
        <taxon>Basidiomycota</taxon>
        <taxon>Agaricomycotina</taxon>
        <taxon>Agaricomycetes</taxon>
        <taxon>Agaricomycetidae</taxon>
        <taxon>Agaricales</taxon>
        <taxon>Marasmiineae</taxon>
        <taxon>Marasmiaceae</taxon>
        <taxon>Tetrapyrgos</taxon>
    </lineage>
</organism>
<dbReference type="Pfam" id="PF07690">
    <property type="entry name" value="MFS_1"/>
    <property type="match status" value="1"/>
</dbReference>
<dbReference type="PROSITE" id="PS50850">
    <property type="entry name" value="MFS"/>
    <property type="match status" value="1"/>
</dbReference>
<evidence type="ECO:0000313" key="9">
    <source>
        <dbReference type="Proteomes" id="UP000559256"/>
    </source>
</evidence>
<accession>A0A8H5FL99</accession>
<feature type="transmembrane region" description="Helical" evidence="6">
    <location>
        <begin position="608"/>
        <end position="626"/>
    </location>
</feature>
<dbReference type="OrthoDB" id="3437016at2759"/>
<keyword evidence="3 6" id="KW-1133">Transmembrane helix</keyword>
<feature type="compositionally biased region" description="Basic and acidic residues" evidence="5">
    <location>
        <begin position="112"/>
        <end position="124"/>
    </location>
</feature>
<feature type="region of interest" description="Disordered" evidence="5">
    <location>
        <begin position="105"/>
        <end position="135"/>
    </location>
</feature>
<keyword evidence="9" id="KW-1185">Reference proteome</keyword>
<evidence type="ECO:0000256" key="6">
    <source>
        <dbReference type="SAM" id="Phobius"/>
    </source>
</evidence>
<comment type="caution">
    <text evidence="8">The sequence shown here is derived from an EMBL/GenBank/DDBJ whole genome shotgun (WGS) entry which is preliminary data.</text>
</comment>
<dbReference type="InterPro" id="IPR036259">
    <property type="entry name" value="MFS_trans_sf"/>
</dbReference>
<dbReference type="PANTHER" id="PTHR23501">
    <property type="entry name" value="MAJOR FACILITATOR SUPERFAMILY"/>
    <property type="match status" value="1"/>
</dbReference>
<reference evidence="8 9" key="1">
    <citation type="journal article" date="2020" name="ISME J.">
        <title>Uncovering the hidden diversity of litter-decomposition mechanisms in mushroom-forming fungi.</title>
        <authorList>
            <person name="Floudas D."/>
            <person name="Bentzer J."/>
            <person name="Ahren D."/>
            <person name="Johansson T."/>
            <person name="Persson P."/>
            <person name="Tunlid A."/>
        </authorList>
    </citation>
    <scope>NUCLEOTIDE SEQUENCE [LARGE SCALE GENOMIC DNA]</scope>
    <source>
        <strain evidence="8 9">CBS 291.85</strain>
    </source>
</reference>
<evidence type="ECO:0000256" key="5">
    <source>
        <dbReference type="SAM" id="MobiDB-lite"/>
    </source>
</evidence>
<dbReference type="PRINTS" id="PR01036">
    <property type="entry name" value="TCRTETB"/>
</dbReference>
<comment type="subcellular location">
    <subcellularLocation>
        <location evidence="1">Membrane</location>
        <topology evidence="1">Multi-pass membrane protein</topology>
    </subcellularLocation>
</comment>
<dbReference type="GO" id="GO:0022857">
    <property type="term" value="F:transmembrane transporter activity"/>
    <property type="evidence" value="ECO:0007669"/>
    <property type="project" value="InterPro"/>
</dbReference>
<evidence type="ECO:0000256" key="4">
    <source>
        <dbReference type="ARBA" id="ARBA00023136"/>
    </source>
</evidence>
<dbReference type="InterPro" id="IPR011701">
    <property type="entry name" value="MFS"/>
</dbReference>
<feature type="transmembrane region" description="Helical" evidence="6">
    <location>
        <begin position="472"/>
        <end position="491"/>
    </location>
</feature>
<feature type="transmembrane region" description="Helical" evidence="6">
    <location>
        <begin position="300"/>
        <end position="324"/>
    </location>
</feature>
<dbReference type="AlphaFoldDB" id="A0A8H5FL99"/>
<feature type="transmembrane region" description="Helical" evidence="6">
    <location>
        <begin position="242"/>
        <end position="262"/>
    </location>
</feature>
<feature type="transmembrane region" description="Helical" evidence="6">
    <location>
        <begin position="145"/>
        <end position="170"/>
    </location>
</feature>
<feature type="domain" description="Major facilitator superfamily (MFS) profile" evidence="7">
    <location>
        <begin position="148"/>
        <end position="631"/>
    </location>
</feature>
<feature type="transmembrane region" description="Helical" evidence="6">
    <location>
        <begin position="497"/>
        <end position="522"/>
    </location>
</feature>
<evidence type="ECO:0000256" key="2">
    <source>
        <dbReference type="ARBA" id="ARBA00022692"/>
    </source>
</evidence>
<dbReference type="InterPro" id="IPR020846">
    <property type="entry name" value="MFS_dom"/>
</dbReference>
<dbReference type="PANTHER" id="PTHR23501:SF102">
    <property type="entry name" value="DRUG TRANSPORTER, PUTATIVE (AFU_ORTHOLOGUE AFUA_3G08530)-RELATED"/>
    <property type="match status" value="1"/>
</dbReference>
<feature type="transmembrane region" description="Helical" evidence="6">
    <location>
        <begin position="534"/>
        <end position="556"/>
    </location>
</feature>
<sequence length="722" mass="78641">MGRLPRLERARILALVEKPQIQGRALFEREGNVTVGRRDLPFPALADLRPLLTLRMIMTRSYAVFSSYRQLRARGILNVKKARRGGIYSRGNLYMCCADEQEISSTPPTLNHDAKEDASNEKDAPPQNDDPSNLDESGNKHDMRFWLVFVALCFSLLLAALDSGGVGTAAPTIIHQLHGSEFTWVASAYNLASAAVLPLSGNLAEVFGRKIVLLCFLFTFGTGSAIAGAAPSMTVLIVGRAVQGLGGGGIQSLTYIVVADLVPLRTRGLFNGIIGLMWTFGIIAGPFIAGLLSEDVSWRWLFYLNLPLCGIAIVIVMRFLAVSIPRDSIKDKLRKIDWIGNILIISSATACMIGLTWGGVKYSWTSPRVLAPLLIGVVGLCLAALYEYRYASHPTIPPVIVSNKSSLVGYFASFIHGVIIMNIGFYFPTWFQSVKVASPILSGLYFLPMTMTISPFGIVEGIIVAKTGRFRAVNIVGWVALLLGLGLLTSLRLTTSIGVIAVYQLIVGIGLGLLFATTFVVLAPLPITENASALALLSFVRSFAQAWGAAITGAILQNGLRSKLPSSVLSQFPEGTDLAYGLIPQIPNMEEQLKTEVRSAFLYGMRNAWIVMVVLSGVGFLSSILVKDMILSNSTHKKWNLKPGDSEEPRSSLLDALLLLHRSGPRGTMGRTTVCILRFRIVPMATSQEICSKRFNEGVMHSEGRNDDWIRTGPEQLFCDTK</sequence>